<keyword evidence="3 7" id="KW-0812">Transmembrane</keyword>
<dbReference type="PANTHER" id="PTHR43495:SF5">
    <property type="entry name" value="GAMMA-AMINOBUTYRIC ACID PERMEASE"/>
    <property type="match status" value="1"/>
</dbReference>
<feature type="transmembrane region" description="Helical" evidence="7">
    <location>
        <begin position="12"/>
        <end position="36"/>
    </location>
</feature>
<dbReference type="GO" id="GO:0055085">
    <property type="term" value="P:transmembrane transport"/>
    <property type="evidence" value="ECO:0007669"/>
    <property type="project" value="InterPro"/>
</dbReference>
<evidence type="ECO:0000256" key="4">
    <source>
        <dbReference type="ARBA" id="ARBA00022970"/>
    </source>
</evidence>
<feature type="transmembrane region" description="Helical" evidence="7">
    <location>
        <begin position="412"/>
        <end position="432"/>
    </location>
</feature>
<keyword evidence="2" id="KW-0813">Transport</keyword>
<dbReference type="InterPro" id="IPR004841">
    <property type="entry name" value="AA-permease/SLC12A_dom"/>
</dbReference>
<keyword evidence="5 7" id="KW-1133">Transmembrane helix</keyword>
<comment type="subcellular location">
    <subcellularLocation>
        <location evidence="1">Cell membrane</location>
        <topology evidence="1">Multi-pass membrane protein</topology>
    </subcellularLocation>
</comment>
<keyword evidence="6 7" id="KW-0472">Membrane</keyword>
<evidence type="ECO:0000259" key="8">
    <source>
        <dbReference type="Pfam" id="PF00324"/>
    </source>
</evidence>
<feature type="transmembrane region" description="Helical" evidence="7">
    <location>
        <begin position="42"/>
        <end position="61"/>
    </location>
</feature>
<dbReference type="GeneID" id="96599131"/>
<dbReference type="GO" id="GO:0005886">
    <property type="term" value="C:plasma membrane"/>
    <property type="evidence" value="ECO:0007669"/>
    <property type="project" value="UniProtKB-SubCell"/>
</dbReference>
<evidence type="ECO:0000256" key="5">
    <source>
        <dbReference type="ARBA" id="ARBA00022989"/>
    </source>
</evidence>
<feature type="transmembrane region" description="Helical" evidence="7">
    <location>
        <begin position="199"/>
        <end position="223"/>
    </location>
</feature>
<dbReference type="GO" id="GO:0006865">
    <property type="term" value="P:amino acid transport"/>
    <property type="evidence" value="ECO:0007669"/>
    <property type="project" value="UniProtKB-KW"/>
</dbReference>
<protein>
    <submittedName>
        <fullName evidence="9">Transporter</fullName>
    </submittedName>
</protein>
<dbReference type="PROSITE" id="PS51257">
    <property type="entry name" value="PROKAR_LIPOPROTEIN"/>
    <property type="match status" value="1"/>
</dbReference>
<feature type="transmembrane region" description="Helical" evidence="7">
    <location>
        <begin position="122"/>
        <end position="141"/>
    </location>
</feature>
<gene>
    <name evidence="9" type="ORF">ACZ11_12910</name>
</gene>
<feature type="transmembrane region" description="Helical" evidence="7">
    <location>
        <begin position="153"/>
        <end position="171"/>
    </location>
</feature>
<keyword evidence="4" id="KW-0029">Amino-acid transport</keyword>
<dbReference type="AlphaFoldDB" id="A0A0K9FFF1"/>
<organism evidence="9 10">
    <name type="scientific">Lysinibacillus xylanilyticus</name>
    <dbReference type="NCBI Taxonomy" id="582475"/>
    <lineage>
        <taxon>Bacteria</taxon>
        <taxon>Bacillati</taxon>
        <taxon>Bacillota</taxon>
        <taxon>Bacilli</taxon>
        <taxon>Bacillales</taxon>
        <taxon>Bacillaceae</taxon>
        <taxon>Lysinibacillus</taxon>
    </lineage>
</organism>
<feature type="domain" description="Amino acid permease/ SLC12A" evidence="8">
    <location>
        <begin position="16"/>
        <end position="401"/>
    </location>
</feature>
<dbReference type="EMBL" id="LFXJ01000005">
    <property type="protein sequence ID" value="KMY32972.1"/>
    <property type="molecule type" value="Genomic_DNA"/>
</dbReference>
<feature type="transmembrane region" description="Helical" evidence="7">
    <location>
        <begin position="282"/>
        <end position="310"/>
    </location>
</feature>
<dbReference type="OrthoDB" id="9780162at2"/>
<evidence type="ECO:0000256" key="6">
    <source>
        <dbReference type="ARBA" id="ARBA00023136"/>
    </source>
</evidence>
<reference evidence="10" key="1">
    <citation type="submission" date="2015-07" db="EMBL/GenBank/DDBJ databases">
        <authorList>
            <consortium name="Consortium for Microbial Forensics and Genomics (microFORGE)"/>
            <person name="Knight B.M."/>
            <person name="Roberts D.P."/>
            <person name="Lin D."/>
            <person name="Hari K."/>
            <person name="Fletcher J."/>
            <person name="Melcher U."/>
            <person name="Blagden T."/>
            <person name="Winegar R.A."/>
        </authorList>
    </citation>
    <scope>NUCLEOTIDE SEQUENCE [LARGE SCALE GENOMIC DNA]</scope>
    <source>
        <strain evidence="10">DSM 23493</strain>
    </source>
</reference>
<evidence type="ECO:0000256" key="2">
    <source>
        <dbReference type="ARBA" id="ARBA00022448"/>
    </source>
</evidence>
<proteinExistence type="predicted"/>
<evidence type="ECO:0000313" key="10">
    <source>
        <dbReference type="Proteomes" id="UP000037326"/>
    </source>
</evidence>
<dbReference type="PIRSF" id="PIRSF006060">
    <property type="entry name" value="AA_transporter"/>
    <property type="match status" value="1"/>
</dbReference>
<dbReference type="Gene3D" id="1.20.1740.10">
    <property type="entry name" value="Amino acid/polyamine transporter I"/>
    <property type="match status" value="1"/>
</dbReference>
<feature type="transmembrane region" description="Helical" evidence="7">
    <location>
        <begin position="356"/>
        <end position="376"/>
    </location>
</feature>
<feature type="transmembrane region" description="Helical" evidence="7">
    <location>
        <begin position="388"/>
        <end position="406"/>
    </location>
</feature>
<evidence type="ECO:0000256" key="3">
    <source>
        <dbReference type="ARBA" id="ARBA00022692"/>
    </source>
</evidence>
<evidence type="ECO:0000256" key="7">
    <source>
        <dbReference type="SAM" id="Phobius"/>
    </source>
</evidence>
<evidence type="ECO:0000313" key="9">
    <source>
        <dbReference type="EMBL" id="KMY32972.1"/>
    </source>
</evidence>
<dbReference type="PANTHER" id="PTHR43495">
    <property type="entry name" value="GABA PERMEASE"/>
    <property type="match status" value="1"/>
</dbReference>
<feature type="transmembrane region" description="Helical" evidence="7">
    <location>
        <begin position="92"/>
        <end position="116"/>
    </location>
</feature>
<dbReference type="Proteomes" id="UP000037326">
    <property type="component" value="Unassembled WGS sequence"/>
</dbReference>
<comment type="caution">
    <text evidence="9">The sequence shown here is derived from an EMBL/GenBank/DDBJ whole genome shotgun (WGS) entry which is preliminary data.</text>
</comment>
<dbReference type="Pfam" id="PF00324">
    <property type="entry name" value="AA_permease"/>
    <property type="match status" value="1"/>
</dbReference>
<evidence type="ECO:0000256" key="1">
    <source>
        <dbReference type="ARBA" id="ARBA00004651"/>
    </source>
</evidence>
<sequence length="441" mass="48488">MTSKTSKGKLSWWQLSLLGIGCTLGTGFFLGTSMAIHKSGPAVVIPFLLAAIATYIVYDALVKMSVDNPDKGSFRTYAKQAFGKWAGFSNGWIYLISEILIMGSQLMALGIFTKLWFPTLPLWVSASIYAALALVVILTGMKGFEKFQNIFGALKAAAVVMFIIVAVVLIIKGFNSESTTLDALHANYEEFFSQGLKGIWLGLLYAFYAFGGIEVMGLMVIDLKNPKEAPKAGKVMLISITVIFIMAIMLALALVSWQDFNIEESPFITALNGYHIPFFADIFNGVLIIAGFSTMVASLYAVITILITLAEDHDAPTALAKKGKMKVPFPAFLFLASGLIITIVIGFLMPEKIFEYLVTAAGLMLIYNWLFILVTYRKLMELSKWEHVKNGIGMLLIVMTVSGTLGEKTSRLGFFVSLLFIIIIGIATWIVMKRQKHGKHV</sequence>
<dbReference type="PATRIC" id="fig|582475.4.peg.2227"/>
<accession>A0A0K9FFF1</accession>
<name>A0A0K9FFF1_9BACI</name>
<feature type="transmembrane region" description="Helical" evidence="7">
    <location>
        <begin position="331"/>
        <end position="350"/>
    </location>
</feature>
<feature type="transmembrane region" description="Helical" evidence="7">
    <location>
        <begin position="235"/>
        <end position="257"/>
    </location>
</feature>
<dbReference type="RefSeq" id="WP_049666647.1">
    <property type="nucleotide sequence ID" value="NZ_JBIVRT010000003.1"/>
</dbReference>